<organism evidence="1 2">
    <name type="scientific">Ceratopteris richardii</name>
    <name type="common">Triangle waterfern</name>
    <dbReference type="NCBI Taxonomy" id="49495"/>
    <lineage>
        <taxon>Eukaryota</taxon>
        <taxon>Viridiplantae</taxon>
        <taxon>Streptophyta</taxon>
        <taxon>Embryophyta</taxon>
        <taxon>Tracheophyta</taxon>
        <taxon>Polypodiopsida</taxon>
        <taxon>Polypodiidae</taxon>
        <taxon>Polypodiales</taxon>
        <taxon>Pteridineae</taxon>
        <taxon>Pteridaceae</taxon>
        <taxon>Parkerioideae</taxon>
        <taxon>Ceratopteris</taxon>
    </lineage>
</organism>
<protein>
    <submittedName>
        <fullName evidence="1">Uncharacterized protein</fullName>
    </submittedName>
</protein>
<proteinExistence type="predicted"/>
<evidence type="ECO:0000313" key="1">
    <source>
        <dbReference type="EMBL" id="KAH7365843.1"/>
    </source>
</evidence>
<dbReference type="OrthoDB" id="755598at2759"/>
<dbReference type="PANTHER" id="PTHR33675">
    <property type="entry name" value="NUCLEAR RECEPTOR FAMILY 2 GROUP C PROTEIN"/>
    <property type="match status" value="1"/>
</dbReference>
<sequence length="101" mass="11366">MKKRRVDSRALEEVERTLHSSFCSAANTISQLYTHAQNQNKIAFHAGQRHSLEKLIDYVQHQHGGRPSVIDISNYLKVELENLAQAELSVAQTQSQIAPPS</sequence>
<comment type="caution">
    <text evidence="1">The sequence shown here is derived from an EMBL/GenBank/DDBJ whole genome shotgun (WGS) entry which is preliminary data.</text>
</comment>
<dbReference type="PANTHER" id="PTHR33675:SF1">
    <property type="entry name" value="HOLOCARBOXYLASE SYNTHETASE"/>
    <property type="match status" value="1"/>
</dbReference>
<dbReference type="Proteomes" id="UP000825935">
    <property type="component" value="Chromosome 18"/>
</dbReference>
<dbReference type="OMA" id="EIEESPH"/>
<accession>A0A8T2SU13</accession>
<dbReference type="AlphaFoldDB" id="A0A8T2SU13"/>
<keyword evidence="2" id="KW-1185">Reference proteome</keyword>
<evidence type="ECO:0000313" key="2">
    <source>
        <dbReference type="Proteomes" id="UP000825935"/>
    </source>
</evidence>
<name>A0A8T2SU13_CERRI</name>
<reference evidence="1" key="1">
    <citation type="submission" date="2021-08" db="EMBL/GenBank/DDBJ databases">
        <title>WGS assembly of Ceratopteris richardii.</title>
        <authorList>
            <person name="Marchant D.B."/>
            <person name="Chen G."/>
            <person name="Jenkins J."/>
            <person name="Shu S."/>
            <person name="Leebens-Mack J."/>
            <person name="Grimwood J."/>
            <person name="Schmutz J."/>
            <person name="Soltis P."/>
            <person name="Soltis D."/>
            <person name="Chen Z.-H."/>
        </authorList>
    </citation>
    <scope>NUCLEOTIDE SEQUENCE</scope>
    <source>
        <strain evidence="1">Whitten #5841</strain>
        <tissue evidence="1">Leaf</tissue>
    </source>
</reference>
<dbReference type="EMBL" id="CM035423">
    <property type="protein sequence ID" value="KAH7365843.1"/>
    <property type="molecule type" value="Genomic_DNA"/>
</dbReference>
<gene>
    <name evidence="1" type="ORF">KP509_18G048900</name>
</gene>